<gene>
    <name evidence="2" type="ORF">XELAEV_180306422mg</name>
</gene>
<feature type="compositionally biased region" description="Low complexity" evidence="1">
    <location>
        <begin position="1"/>
        <end position="14"/>
    </location>
</feature>
<sequence length="23" mass="2366">MGLSMSLSSESLEGGTEGYHVHG</sequence>
<feature type="non-terminal residue" evidence="2">
    <location>
        <position position="23"/>
    </location>
</feature>
<proteinExistence type="predicted"/>
<accession>A0A974CNF6</accession>
<feature type="region of interest" description="Disordered" evidence="1">
    <location>
        <begin position="1"/>
        <end position="23"/>
    </location>
</feature>
<evidence type="ECO:0000256" key="1">
    <source>
        <dbReference type="SAM" id="MobiDB-lite"/>
    </source>
</evidence>
<dbReference type="AlphaFoldDB" id="A0A974CNF6"/>
<reference evidence="3" key="1">
    <citation type="journal article" date="2016" name="Nature">
        <title>Genome evolution in the allotetraploid frog Xenopus laevis.</title>
        <authorList>
            <person name="Session A.M."/>
            <person name="Uno Y."/>
            <person name="Kwon T."/>
            <person name="Chapman J.A."/>
            <person name="Toyoda A."/>
            <person name="Takahashi S."/>
            <person name="Fukui A."/>
            <person name="Hikosaka A."/>
            <person name="Suzuki A."/>
            <person name="Kondo M."/>
            <person name="van Heeringen S.J."/>
            <person name="Quigley I."/>
            <person name="Heinz S."/>
            <person name="Ogino H."/>
            <person name="Ochi H."/>
            <person name="Hellsten U."/>
            <person name="Lyons J.B."/>
            <person name="Simakov O."/>
            <person name="Putnam N."/>
            <person name="Stites J."/>
            <person name="Kuroki Y."/>
            <person name="Tanaka T."/>
            <person name="Michiue T."/>
            <person name="Watanabe M."/>
            <person name="Bogdanovic O."/>
            <person name="Lister R."/>
            <person name="Georgiou G."/>
            <person name="Paranjpe S.S."/>
            <person name="van Kruijsbergen I."/>
            <person name="Shu S."/>
            <person name="Carlson J."/>
            <person name="Kinoshita T."/>
            <person name="Ohta Y."/>
            <person name="Mawaribuchi S."/>
            <person name="Jenkins J."/>
            <person name="Grimwood J."/>
            <person name="Schmutz J."/>
            <person name="Mitros T."/>
            <person name="Mozaffari S.V."/>
            <person name="Suzuki Y."/>
            <person name="Haramoto Y."/>
            <person name="Yamamoto T.S."/>
            <person name="Takagi C."/>
            <person name="Heald R."/>
            <person name="Miller K."/>
            <person name="Haudenschild C."/>
            <person name="Kitzman J."/>
            <person name="Nakayama T."/>
            <person name="Izutsu Y."/>
            <person name="Robert J."/>
            <person name="Fortriede J."/>
            <person name="Burns K."/>
            <person name="Lotay V."/>
            <person name="Karimi K."/>
            <person name="Yasuoka Y."/>
            <person name="Dichmann D.S."/>
            <person name="Flajnik M.F."/>
            <person name="Houston D.W."/>
            <person name="Shendure J."/>
            <person name="DuPasquier L."/>
            <person name="Vize P.D."/>
            <person name="Zorn A.M."/>
            <person name="Ito M."/>
            <person name="Marcotte E.M."/>
            <person name="Wallingford J.B."/>
            <person name="Ito Y."/>
            <person name="Asashima M."/>
            <person name="Ueno N."/>
            <person name="Matsuda Y."/>
            <person name="Veenstra G.J."/>
            <person name="Fujiyama A."/>
            <person name="Harland R.M."/>
            <person name="Taira M."/>
            <person name="Rokhsar D.S."/>
        </authorList>
    </citation>
    <scope>NUCLEOTIDE SEQUENCE [LARGE SCALE GENOMIC DNA]</scope>
    <source>
        <strain evidence="3">J</strain>
    </source>
</reference>
<organism evidence="2 3">
    <name type="scientific">Xenopus laevis</name>
    <name type="common">African clawed frog</name>
    <dbReference type="NCBI Taxonomy" id="8355"/>
    <lineage>
        <taxon>Eukaryota</taxon>
        <taxon>Metazoa</taxon>
        <taxon>Chordata</taxon>
        <taxon>Craniata</taxon>
        <taxon>Vertebrata</taxon>
        <taxon>Euteleostomi</taxon>
        <taxon>Amphibia</taxon>
        <taxon>Batrachia</taxon>
        <taxon>Anura</taxon>
        <taxon>Pipoidea</taxon>
        <taxon>Pipidae</taxon>
        <taxon>Xenopodinae</taxon>
        <taxon>Xenopus</taxon>
        <taxon>Xenopus</taxon>
    </lineage>
</organism>
<name>A0A974CNF6_XENLA</name>
<evidence type="ECO:0000313" key="2">
    <source>
        <dbReference type="EMBL" id="OCT75461.1"/>
    </source>
</evidence>
<dbReference type="Proteomes" id="UP000694892">
    <property type="component" value="Chromosome 6L"/>
</dbReference>
<protein>
    <submittedName>
        <fullName evidence="2">Uncharacterized protein</fullName>
    </submittedName>
</protein>
<dbReference type="EMBL" id="CM004476">
    <property type="protein sequence ID" value="OCT75461.1"/>
    <property type="molecule type" value="Genomic_DNA"/>
</dbReference>
<feature type="non-terminal residue" evidence="2">
    <location>
        <position position="1"/>
    </location>
</feature>
<evidence type="ECO:0000313" key="3">
    <source>
        <dbReference type="Proteomes" id="UP000694892"/>
    </source>
</evidence>